<dbReference type="NCBIfam" id="TIGR01965">
    <property type="entry name" value="VCBS_repeat"/>
    <property type="match status" value="5"/>
</dbReference>
<dbReference type="InterPro" id="IPR034007">
    <property type="entry name" value="CTLD_bac"/>
</dbReference>
<dbReference type="OrthoDB" id="468094at2"/>
<evidence type="ECO:0000313" key="5">
    <source>
        <dbReference type="Proteomes" id="UP000252669"/>
    </source>
</evidence>
<dbReference type="EMBL" id="PDKB01000015">
    <property type="protein sequence ID" value="RBQ28461.1"/>
    <property type="molecule type" value="Genomic_DNA"/>
</dbReference>
<dbReference type="GO" id="GO:0005509">
    <property type="term" value="F:calcium ion binding"/>
    <property type="evidence" value="ECO:0007669"/>
    <property type="project" value="InterPro"/>
</dbReference>
<gene>
    <name evidence="4" type="ORF">CRU91_08865</name>
</gene>
<evidence type="ECO:0000259" key="3">
    <source>
        <dbReference type="PROSITE" id="PS50041"/>
    </source>
</evidence>
<evidence type="ECO:0000313" key="4">
    <source>
        <dbReference type="EMBL" id="RBQ28461.1"/>
    </source>
</evidence>
<feature type="compositionally biased region" description="Low complexity" evidence="2">
    <location>
        <begin position="2348"/>
        <end position="2360"/>
    </location>
</feature>
<dbReference type="SUPFAM" id="SSF56436">
    <property type="entry name" value="C-type lectin-like"/>
    <property type="match status" value="1"/>
</dbReference>
<feature type="domain" description="C-type lectin" evidence="3">
    <location>
        <begin position="351"/>
        <end position="467"/>
    </location>
</feature>
<dbReference type="Pfam" id="PF14252">
    <property type="entry name" value="DUF4347"/>
    <property type="match status" value="1"/>
</dbReference>
<keyword evidence="5" id="KW-1185">Reference proteome</keyword>
<sequence length="2519" mass="267916">MKRRNMKKPVISALEQRILFDGAAVVTAVDVLDNSSFESKSTTKTSNDVTQNNAENSVHEAQAVQGFERTKKEVAFVDITVKDYQTLVDGIGEGVETYLVRSMDEINSILENEKNIDAIHILSHGDIGEIKVGNDVLNQNTLNNFDEVLQTMKSSLSENGDILLYGCNVASDGTGQGFINTLANITKADVASSDDITGSSALGGDWELEVSSGNIETQSLVIEDYNYSLANSVPYILGKEATTVNEDGTITINGFEVSDANTSDTLTVKIVSQHGTLNLTTTTGVTVSGTDTSTLEITGSNQSQLNTALNTLRYTPNANYSGSDALTITVNDGSEEQGYRISQTGKFFSTVTGHYYEFVNASGITWENAKNAAAAKTLYGLKGYLVTITSAAENQLISSKANGNGWIGASDAASEGTWRWVTGPEAGTLLSSGYTNWASGEPNDSNGEDYAHFYGTSSDTNYTKWNDFAGNNSNITGYIVEYGGLAGDSLQTANLTITVTAINDAPTIEATNTVNYIENANGVVLSPTLTLNDVDNPTLLSATVSISSGLISGDRLNFTNNSSTMGNITASFNSSTGVLTLTSSGKTATLEQWQNALRSITYDSTSEALSLTQTARTISWVINDGSLSSVVDTSTINVTGVNDTPTITVTNTTNEFTETTDLNSQNLALKTGTITFTDLDNNVTISTTPSSVVWSGGTLDSAVATALINNFTTSITNNGTTQLGNGTWTYDSRNIDLNFLAQGETITFSYTVTATDTAGTTASRTINFTITGTNDAPVFGTIETTNPTIEAPIAGSTSPNAGVEVFNNGSLRFGNGSIDSVNASTGMLEQPWYYKDGTWYKLTFSSYQLNMAIAADYNSGSSKTDIDWNLEGTVNLTPTFINTRVDNSGFNSVTGTGTIVWTGEINVGTARLEVTNVYTLNADSKFVKANTYIKNIGTTSTENLRFWVGTRDDYVAGTDSPAKQKGNIVDGEFTMISNQSEQAKAIKVYTGTGANATAVLFYSTNSNVNTVIAPGYGWSTSNQYSPGIDPLNSVINQTYDDGGYAMFTNLNNVEAGKTVMFDWYYAAGAVSELSDITSSLESETSRNLQESSTSLVLSSDYTITDLDLTDEVNVDITSVVVTPPNGLVIPVNYTNDILKDMLSINSNPVISSGDTTGTVSWEFNSGSDYTFNFLGAGQTLSLVYTLTATDNQGATATTTVTILIDGTNDAPTITVETGDSDAKSLVESNSSLTSSGTLSITDPDITDNLTGTSFTPSTVNVVASGMTTGLLANNSSLLNMLSLSVQNEKINWTFNSGNEYFKYLPKGETLTLTYTIKVVDSRNGIAEKTITIDIVGINDPVSLNSVATIYYTDTDGNDIFTPTTAKLSATDIDSNTDFIYGINGGTLSGLIVTKVGTYGTLTLNSKTGVYTYTPNANAINSLSTNASEIFLFNVSDGKGSIDTKNLVIEIESVNDAPLLGGVENPQTFVENGSAVQIDPNITITDLEGTSYDDGYLSFNITTNKDNLDSLSIASIGGISVDGTNVKYGNKIIGTIDSILNGQAGKELRIYLNENAYSSEVQALARAITFNNPSDNFNDNSRAVEIKVNDGGNGGETASRYSIKTANINLESINDLPTINLGENTFIVEKIIGQNDNGTLSLGNILSVVDLDGGTLTVKIEATNYGTITVSDSILNGVDASQISGNGSNIVTITGTVDEINATLNAINSVTYIAGYGNDFITPGANYLKVTAIDDLGGVSTSQKLVLVMPAIPNIYSDNVIGKEDNSSIININDLVTDINNSGGTYIFGTGTPDITDSNGNITTAGSLVAFSSTVEIKDGNGKTIGYQLTNGKLMLNEGKNRSDDADFAKFTFIPNENWYGVETFLYKFTSNDNEVSNIARIAIFVAPVNDNPTIAVINNSIKINEDNSIIFKNSNTITLADLDVIDNTQILELTLKVNNGKLELSKMNGLTILEGSNNSSIVKIQGSLSNLQNAINGLKYTPNQDYNGSDSLTIKLNDKGNIGEGNILENTKVINITINAVNDVPTFTEQITNIDANAKITGVLPASNVDGGSVTFSVDGEVPKGFILNSDGSYSFDSSSYNYIGEGETDTIIIPIKVTNAQGLTTVSNFSVTIAGINDAPTVSSENIDTKISFGDTYSKDISKLFNDKDITDTLKFEASNLPQGLSIDPNTGVISGRVSQSGTFVITIKATDSQGVSITRTYNMLVVAPPQNSDNGNSSGSNSNINDINNNISDNINNMNNIINNNSSNGLNNSDSLSNDSLNGNGLNNYINSNSLSNSDLGVLNFGNGNNSGIISNIGVGFLNTGTFNSDGSFLSNNSSFENNALSSEDNSSQNNNSQNSKKDSLSEQTNQNTNSQSNGKNDEKGVLQANIDLNVLANGQVSFVQENQDSFSIVGITIEDISIKDNYIEIKVIDTSLSQNFVVTQIDGSPLPAGLYFDPKTGNITGSIPEDLEELKITIKAINSDGTTRVLNLKLDLKELKNKNQAEAKEFIGLQEQIAFENQKLDSYGTYLMKLFA</sequence>
<dbReference type="SMART" id="SM00034">
    <property type="entry name" value="CLECT"/>
    <property type="match status" value="1"/>
</dbReference>
<dbReference type="PROSITE" id="PS50041">
    <property type="entry name" value="C_TYPE_LECTIN_2"/>
    <property type="match status" value="1"/>
</dbReference>
<dbReference type="GO" id="GO:0016020">
    <property type="term" value="C:membrane"/>
    <property type="evidence" value="ECO:0007669"/>
    <property type="project" value="InterPro"/>
</dbReference>
<keyword evidence="1" id="KW-0175">Coiled coil</keyword>
<dbReference type="Pfam" id="PF05345">
    <property type="entry name" value="He_PIG"/>
    <property type="match status" value="2"/>
</dbReference>
<dbReference type="InterPro" id="IPR001304">
    <property type="entry name" value="C-type_lectin-like"/>
</dbReference>
<feature type="region of interest" description="Disordered" evidence="2">
    <location>
        <begin position="2325"/>
        <end position="2365"/>
    </location>
</feature>
<dbReference type="NCBIfam" id="NF012211">
    <property type="entry name" value="tand_rpt_95"/>
    <property type="match status" value="1"/>
</dbReference>
<dbReference type="RefSeq" id="WP_113894871.1">
    <property type="nucleotide sequence ID" value="NZ_JANJGA010000016.1"/>
</dbReference>
<protein>
    <recommendedName>
        <fullName evidence="3">C-type lectin domain-containing protein</fullName>
    </recommendedName>
</protein>
<dbReference type="SUPFAM" id="SSF49313">
    <property type="entry name" value="Cadherin-like"/>
    <property type="match status" value="2"/>
</dbReference>
<dbReference type="Proteomes" id="UP000252669">
    <property type="component" value="Unassembled WGS sequence"/>
</dbReference>
<dbReference type="InterPro" id="IPR016186">
    <property type="entry name" value="C-type_lectin-like/link_sf"/>
</dbReference>
<dbReference type="InterPro" id="IPR025592">
    <property type="entry name" value="DUF4347"/>
</dbReference>
<organism evidence="4 5">
    <name type="scientific">Aliarcobacter vitoriensis</name>
    <dbReference type="NCBI Taxonomy" id="2011099"/>
    <lineage>
        <taxon>Bacteria</taxon>
        <taxon>Pseudomonadati</taxon>
        <taxon>Campylobacterota</taxon>
        <taxon>Epsilonproteobacteria</taxon>
        <taxon>Campylobacterales</taxon>
        <taxon>Arcobacteraceae</taxon>
        <taxon>Aliarcobacter</taxon>
    </lineage>
</organism>
<dbReference type="Gene3D" id="2.60.40.10">
    <property type="entry name" value="Immunoglobulins"/>
    <property type="match status" value="2"/>
</dbReference>
<dbReference type="CDD" id="cd03603">
    <property type="entry name" value="CLECT_VCBS"/>
    <property type="match status" value="1"/>
</dbReference>
<dbReference type="Pfam" id="PF00059">
    <property type="entry name" value="Lectin_C"/>
    <property type="match status" value="1"/>
</dbReference>
<evidence type="ECO:0000256" key="1">
    <source>
        <dbReference type="SAM" id="Coils"/>
    </source>
</evidence>
<reference evidence="4 5" key="1">
    <citation type="submission" date="2017-10" db="EMBL/GenBank/DDBJ databases">
        <title>Genomics of the genus Arcobacter.</title>
        <authorList>
            <person name="Perez-Cataluna A."/>
            <person name="Figueras M.J."/>
        </authorList>
    </citation>
    <scope>NUCLEOTIDE SEQUENCE [LARGE SCALE GENOMIC DNA]</scope>
    <source>
        <strain evidence="4 5">CECT 9230</strain>
    </source>
</reference>
<feature type="compositionally biased region" description="Low complexity" evidence="2">
    <location>
        <begin position="2325"/>
        <end position="2341"/>
    </location>
</feature>
<proteinExistence type="predicted"/>
<feature type="coiled-coil region" evidence="1">
    <location>
        <begin position="2472"/>
        <end position="2499"/>
    </location>
</feature>
<accession>A0A366MQ99</accession>
<dbReference type="InterPro" id="IPR010221">
    <property type="entry name" value="VCBS_dom"/>
</dbReference>
<name>A0A366MQ99_9BACT</name>
<comment type="caution">
    <text evidence="4">The sequence shown here is derived from an EMBL/GenBank/DDBJ whole genome shotgun (WGS) entry which is preliminary data.</text>
</comment>
<dbReference type="InterPro" id="IPR016187">
    <property type="entry name" value="CTDL_fold"/>
</dbReference>
<dbReference type="InterPro" id="IPR013783">
    <property type="entry name" value="Ig-like_fold"/>
</dbReference>
<dbReference type="InterPro" id="IPR015919">
    <property type="entry name" value="Cadherin-like_sf"/>
</dbReference>
<dbReference type="Gene3D" id="3.10.100.10">
    <property type="entry name" value="Mannose-Binding Protein A, subunit A"/>
    <property type="match status" value="1"/>
</dbReference>
<evidence type="ECO:0000256" key="2">
    <source>
        <dbReference type="SAM" id="MobiDB-lite"/>
    </source>
</evidence>